<reference evidence="1 2" key="1">
    <citation type="journal article" date="2015" name="Genome Biol. Evol.">
        <title>Comparative Genomics of a Bacterivorous Green Alga Reveals Evolutionary Causalities and Consequences of Phago-Mixotrophic Mode of Nutrition.</title>
        <authorList>
            <person name="Burns J.A."/>
            <person name="Paasch A."/>
            <person name="Narechania A."/>
            <person name="Kim E."/>
        </authorList>
    </citation>
    <scope>NUCLEOTIDE SEQUENCE [LARGE SCALE GENOMIC DNA]</scope>
    <source>
        <strain evidence="1 2">PLY_AMNH</strain>
    </source>
</reference>
<dbReference type="InterPro" id="IPR029063">
    <property type="entry name" value="SAM-dependent_MTases_sf"/>
</dbReference>
<accession>A0AAE0GWE4</accession>
<dbReference type="Pfam" id="PF10294">
    <property type="entry name" value="Methyltransf_16"/>
    <property type="match status" value="1"/>
</dbReference>
<organism evidence="1 2">
    <name type="scientific">Cymbomonas tetramitiformis</name>
    <dbReference type="NCBI Taxonomy" id="36881"/>
    <lineage>
        <taxon>Eukaryota</taxon>
        <taxon>Viridiplantae</taxon>
        <taxon>Chlorophyta</taxon>
        <taxon>Pyramimonadophyceae</taxon>
        <taxon>Pyramimonadales</taxon>
        <taxon>Pyramimonadaceae</taxon>
        <taxon>Cymbomonas</taxon>
    </lineage>
</organism>
<evidence type="ECO:0000313" key="2">
    <source>
        <dbReference type="Proteomes" id="UP001190700"/>
    </source>
</evidence>
<dbReference type="Proteomes" id="UP001190700">
    <property type="component" value="Unassembled WGS sequence"/>
</dbReference>
<protein>
    <submittedName>
        <fullName evidence="1">Uncharacterized protein</fullName>
    </submittedName>
</protein>
<keyword evidence="2" id="KW-1185">Reference proteome</keyword>
<dbReference type="PANTHER" id="PTHR14614">
    <property type="entry name" value="HEPATOCELLULAR CARCINOMA-ASSOCIATED ANTIGEN"/>
    <property type="match status" value="1"/>
</dbReference>
<dbReference type="EMBL" id="LGRX02001737">
    <property type="protein sequence ID" value="KAK3285624.1"/>
    <property type="molecule type" value="Genomic_DNA"/>
</dbReference>
<evidence type="ECO:0000313" key="1">
    <source>
        <dbReference type="EMBL" id="KAK3285624.1"/>
    </source>
</evidence>
<sequence length="237" mass="26244">MELTDANAIKMAPISGGARHFSSSAGTIITKVDYQSSEMADVWKAGFALGMFLEESPLWVRNKRVIELGAGVGYLGILCAKLGAKKVILTDVGELLPVLRENVLRNNATQALVAELDWGNRDQRRELSMQKFETILASDCIYEENGIGPFLRAADAIFTRSIAASITPDGLVAIKLRGCSKDIRTCFLEKARAIFTVREVMPVVEDVVTRLEVKDPATPWQQLCIQENVAIYHFRKK</sequence>
<dbReference type="Gene3D" id="3.40.50.150">
    <property type="entry name" value="Vaccinia Virus protein VP39"/>
    <property type="match status" value="1"/>
</dbReference>
<dbReference type="AlphaFoldDB" id="A0AAE0GWE4"/>
<dbReference type="SUPFAM" id="SSF53335">
    <property type="entry name" value="S-adenosyl-L-methionine-dependent methyltransferases"/>
    <property type="match status" value="1"/>
</dbReference>
<comment type="caution">
    <text evidence="1">The sequence shown here is derived from an EMBL/GenBank/DDBJ whole genome shotgun (WGS) entry which is preliminary data.</text>
</comment>
<proteinExistence type="predicted"/>
<gene>
    <name evidence="1" type="ORF">CYMTET_6779</name>
</gene>
<dbReference type="InterPro" id="IPR019410">
    <property type="entry name" value="Methyltransf_16"/>
</dbReference>
<name>A0AAE0GWE4_9CHLO</name>